<gene>
    <name evidence="3" type="ORF">ENF32_00380</name>
</gene>
<dbReference type="GO" id="GO:0003824">
    <property type="term" value="F:catalytic activity"/>
    <property type="evidence" value="ECO:0007669"/>
    <property type="project" value="InterPro"/>
</dbReference>
<dbReference type="Gene3D" id="1.50.10.20">
    <property type="match status" value="2"/>
</dbReference>
<feature type="domain" description="Prenyltransferase alpha-alpha toroid" evidence="2">
    <location>
        <begin position="3"/>
        <end position="55"/>
    </location>
</feature>
<feature type="domain" description="Prenyltransferase alpha-alpha toroid" evidence="2">
    <location>
        <begin position="168"/>
        <end position="194"/>
    </location>
</feature>
<evidence type="ECO:0000259" key="2">
    <source>
        <dbReference type="Pfam" id="PF00432"/>
    </source>
</evidence>
<dbReference type="SUPFAM" id="SSF48239">
    <property type="entry name" value="Terpenoid cyclases/Protein prenyltransferases"/>
    <property type="match status" value="1"/>
</dbReference>
<evidence type="ECO:0000256" key="1">
    <source>
        <dbReference type="ARBA" id="ARBA00022737"/>
    </source>
</evidence>
<dbReference type="EMBL" id="DQWS01000017">
    <property type="protein sequence ID" value="HDD52514.1"/>
    <property type="molecule type" value="Genomic_DNA"/>
</dbReference>
<feature type="domain" description="Prenyltransferase alpha-alpha toroid" evidence="2">
    <location>
        <begin position="212"/>
        <end position="261"/>
    </location>
</feature>
<name>A0A7C0Y5P4_9BACT</name>
<dbReference type="AlphaFoldDB" id="A0A7C0Y5P4"/>
<protein>
    <recommendedName>
        <fullName evidence="2">Prenyltransferase alpha-alpha toroid domain-containing protein</fullName>
    </recommendedName>
</protein>
<organism evidence="3">
    <name type="scientific">Thermosulfidibacter takaii</name>
    <dbReference type="NCBI Taxonomy" id="412593"/>
    <lineage>
        <taxon>Bacteria</taxon>
        <taxon>Pseudomonadati</taxon>
        <taxon>Thermosulfidibacterota</taxon>
        <taxon>Thermosulfidibacteria</taxon>
        <taxon>Thermosulfidibacterales</taxon>
        <taxon>Thermosulfidibacteraceae</taxon>
    </lineage>
</organism>
<evidence type="ECO:0000313" key="3">
    <source>
        <dbReference type="EMBL" id="HDD52514.1"/>
    </source>
</evidence>
<dbReference type="InterPro" id="IPR008930">
    <property type="entry name" value="Terpenoid_cyclase/PrenylTrfase"/>
</dbReference>
<dbReference type="Pfam" id="PF00432">
    <property type="entry name" value="Prenyltrans"/>
    <property type="match status" value="3"/>
</dbReference>
<dbReference type="InterPro" id="IPR001330">
    <property type="entry name" value="Prenyltrans"/>
</dbReference>
<dbReference type="Proteomes" id="UP000885690">
    <property type="component" value="Unassembled WGS sequence"/>
</dbReference>
<accession>A0A7C0Y5P4</accession>
<reference evidence="3" key="1">
    <citation type="journal article" date="2020" name="mSystems">
        <title>Genome- and Community-Level Interaction Insights into Carbon Utilization and Element Cycling Functions of Hydrothermarchaeota in Hydrothermal Sediment.</title>
        <authorList>
            <person name="Zhou Z."/>
            <person name="Liu Y."/>
            <person name="Xu W."/>
            <person name="Pan J."/>
            <person name="Luo Z.H."/>
            <person name="Li M."/>
        </authorList>
    </citation>
    <scope>NUCLEOTIDE SEQUENCE [LARGE SCALE GENOMIC DNA]</scope>
    <source>
        <strain evidence="3">HyVt-115</strain>
    </source>
</reference>
<comment type="caution">
    <text evidence="3">The sequence shown here is derived from an EMBL/GenBank/DDBJ whole genome shotgun (WGS) entry which is preliminary data.</text>
</comment>
<proteinExistence type="predicted"/>
<keyword evidence="1" id="KW-0677">Repeat</keyword>
<sequence>MIPEDKKREVKEYLLALEKPSGGFAFSRTVPSGIEDTYFAIQALDTLGLDKDYSATREWLAKEKWDSDPTGRVLYYRIRLYKRLALEVPWYRVTAEIEKALTGVKGNPRKLDFFGRILALAQEEGVTWPKLEELLLQEAEKVDRSVTTKDTLESLWRKVRVCMVFGGEMDTQRLLEHLEACYNPDGGYGCKPHTTSFLEHIHFAYRLYQALKYAPHHREETSAFVLNSQSKRGGFARAPGGVPFVDTTFYALRVLRALEEKRKETLKWG</sequence>